<dbReference type="Proteomes" id="UP000010093">
    <property type="component" value="Chromosome"/>
</dbReference>
<sequence>MRKLSFLFAFILFIFCKSQYHDVANYSTRNTPINGLKIKTNLPFSTFQMPSIILEGYAYGARKSIGIIINYYIYQGEFHAPTSQISSYGSFSPKITLANEDGKVVIFMEDKIYFVRFSVRASGSENPEYYKNWSIVDEPLYGDKRLTLPYKNNYSEIYNSDFNINGSLSSSIDSDEGGSLTLHNPRKHGNTNHAYRWVLYNMTGGYGNSLQFWNYSLDNTMHSPRLIISDNGNMSLPTGKFEAKEVKVTTTPTADFVFAEDYQLPKLEEVEKHIKDKKHLPEIASAAQMEKEGVNIGEFQIKLLQKIEELTLYTIELNKQNKELKKRIEKLEKQK</sequence>
<dbReference type="GeneID" id="93718067"/>
<dbReference type="HOGENOM" id="CLU_828687_0_0_10"/>
<keyword evidence="1" id="KW-0175">Coiled coil</keyword>
<gene>
    <name evidence="2" type="ORF">RA0C_1227</name>
</gene>
<dbReference type="RefSeq" id="WP_004917203.1">
    <property type="nucleotide sequence ID" value="NC_014738.1"/>
</dbReference>
<dbReference type="AlphaFoldDB" id="E4TC79"/>
<evidence type="ECO:0000313" key="3">
    <source>
        <dbReference type="Proteomes" id="UP000010093"/>
    </source>
</evidence>
<proteinExistence type="predicted"/>
<dbReference type="PATRIC" id="fig|693978.17.peg.1213"/>
<name>E4TC79_RIEAD</name>
<dbReference type="KEGG" id="rai:RA0C_1227"/>
<evidence type="ECO:0000256" key="1">
    <source>
        <dbReference type="SAM" id="Coils"/>
    </source>
</evidence>
<accession>E4TC79</accession>
<organism evidence="2 3">
    <name type="scientific">Riemerella anatipestifer (strain ATCC 11845 / DSM 15868 / JCM 9532 / NCTC 11014)</name>
    <dbReference type="NCBI Taxonomy" id="693978"/>
    <lineage>
        <taxon>Bacteria</taxon>
        <taxon>Pseudomonadati</taxon>
        <taxon>Bacteroidota</taxon>
        <taxon>Flavobacteriia</taxon>
        <taxon>Flavobacteriales</taxon>
        <taxon>Weeksellaceae</taxon>
        <taxon>Riemerella</taxon>
    </lineage>
</organism>
<feature type="coiled-coil region" evidence="1">
    <location>
        <begin position="307"/>
        <end position="334"/>
    </location>
</feature>
<evidence type="ECO:0000313" key="2">
    <source>
        <dbReference type="EMBL" id="AFD56128.1"/>
    </source>
</evidence>
<dbReference type="KEGG" id="ran:Riean_0965"/>
<dbReference type="EMBL" id="CP003388">
    <property type="protein sequence ID" value="AFD56128.1"/>
    <property type="molecule type" value="Genomic_DNA"/>
</dbReference>
<protein>
    <submittedName>
        <fullName evidence="2">Uncharacterized protein</fullName>
    </submittedName>
</protein>
<reference evidence="2 3" key="1">
    <citation type="journal article" date="2012" name="J. Bacteriol.">
        <title>Complete genome sequence of Riemerella anatipestifer reference strain.</title>
        <authorList>
            <person name="Wang X."/>
            <person name="Zhu D."/>
            <person name="Wang M."/>
            <person name="Cheng A."/>
            <person name="Jia R."/>
            <person name="Zhou Y."/>
            <person name="Chen Z."/>
            <person name="Luo Q."/>
            <person name="Liu F."/>
            <person name="Wang Y."/>
            <person name="Chen X.Y."/>
        </authorList>
    </citation>
    <scope>NUCLEOTIDE SEQUENCE [LARGE SCALE GENOMIC DNA]</scope>
    <source>
        <strain evidence="3">DSM 15868</strain>
    </source>
</reference>